<gene>
    <name evidence="7" type="ORF">CEW81_13505</name>
</gene>
<keyword evidence="7" id="KW-0489">Methyltransferase</keyword>
<evidence type="ECO:0000256" key="5">
    <source>
        <dbReference type="ARBA" id="ARBA00023288"/>
    </source>
</evidence>
<dbReference type="GO" id="GO:0005886">
    <property type="term" value="C:plasma membrane"/>
    <property type="evidence" value="ECO:0007669"/>
    <property type="project" value="InterPro"/>
</dbReference>
<evidence type="ECO:0000256" key="1">
    <source>
        <dbReference type="ARBA" id="ARBA00022475"/>
    </source>
</evidence>
<dbReference type="Pfam" id="PF06788">
    <property type="entry name" value="UPF0257"/>
    <property type="match status" value="1"/>
</dbReference>
<keyword evidence="3" id="KW-0472">Membrane</keyword>
<keyword evidence="4" id="KW-0564">Palmitate</keyword>
<dbReference type="GO" id="GO:0008168">
    <property type="term" value="F:methyltransferase activity"/>
    <property type="evidence" value="ECO:0007669"/>
    <property type="project" value="UniProtKB-KW"/>
</dbReference>
<sequence>MNKSYALLLSAIFVSGMVHAETRYIPIVYNLSTIFDFNPVNGPVKSLNTIVENDGKVSYEISLKLNEKGCVESLSLNNISNGYKTELKNDGVNLVGKRGENPYSIGLTKDCNLLSQNDNGDENTYTLTDDGMIKDTYYLGQKIAEHFYDKDSNLIRSEFYASGNILSKNEITYSDKNKKPLDYKIINESSYAQGYTATTTCKYNAKLVPELCDLTIQKAGDPQPKPTVMTVHTSVEFY</sequence>
<keyword evidence="7" id="KW-0808">Transferase</keyword>
<feature type="signal peptide" evidence="6">
    <location>
        <begin position="1"/>
        <end position="20"/>
    </location>
</feature>
<keyword evidence="5" id="KW-0449">Lipoprotein</keyword>
<dbReference type="AlphaFoldDB" id="A0A248KI21"/>
<dbReference type="InterPro" id="IPR010646">
    <property type="entry name" value="UPF0257"/>
</dbReference>
<feature type="chain" id="PRO_5012670573" evidence="6">
    <location>
        <begin position="21"/>
        <end position="238"/>
    </location>
</feature>
<keyword evidence="1" id="KW-1003">Cell membrane</keyword>
<proteinExistence type="predicted"/>
<evidence type="ECO:0000256" key="4">
    <source>
        <dbReference type="ARBA" id="ARBA00023139"/>
    </source>
</evidence>
<name>A0A248KI21_9ENTR</name>
<evidence type="ECO:0000256" key="2">
    <source>
        <dbReference type="ARBA" id="ARBA00022729"/>
    </source>
</evidence>
<reference evidence="7 8" key="1">
    <citation type="submission" date="2017-06" db="EMBL/GenBank/DDBJ databases">
        <title>Origin of plasmid-mediated fosfomycin resistance gene fosA3.</title>
        <authorList>
            <person name="Ito R."/>
            <person name="Pacey M.P."/>
            <person name="Doi Y."/>
        </authorList>
    </citation>
    <scope>NUCLEOTIDE SEQUENCE [LARGE SCALE GENOMIC DNA]</scope>
    <source>
        <strain evidence="7 8">YDC799</strain>
    </source>
</reference>
<dbReference type="Proteomes" id="UP000197098">
    <property type="component" value="Chromosome"/>
</dbReference>
<dbReference type="EMBL" id="CP022114">
    <property type="protein sequence ID" value="ASG63503.1"/>
    <property type="molecule type" value="Genomic_DNA"/>
</dbReference>
<protein>
    <submittedName>
        <fullName evidence="7">Methyltransferase</fullName>
    </submittedName>
</protein>
<evidence type="ECO:0000256" key="6">
    <source>
        <dbReference type="SAM" id="SignalP"/>
    </source>
</evidence>
<evidence type="ECO:0000313" key="7">
    <source>
        <dbReference type="EMBL" id="ASG63503.1"/>
    </source>
</evidence>
<dbReference type="GO" id="GO:0032259">
    <property type="term" value="P:methylation"/>
    <property type="evidence" value="ECO:0007669"/>
    <property type="project" value="UniProtKB-KW"/>
</dbReference>
<evidence type="ECO:0000256" key="3">
    <source>
        <dbReference type="ARBA" id="ARBA00023136"/>
    </source>
</evidence>
<evidence type="ECO:0000313" key="8">
    <source>
        <dbReference type="Proteomes" id="UP000197098"/>
    </source>
</evidence>
<accession>A0A248KI21</accession>
<organism evidence="7 8">
    <name type="scientific">Kluyvera genomosp. 3</name>
    <dbReference type="NCBI Taxonomy" id="2774055"/>
    <lineage>
        <taxon>Bacteria</taxon>
        <taxon>Pseudomonadati</taxon>
        <taxon>Pseudomonadota</taxon>
        <taxon>Gammaproteobacteria</taxon>
        <taxon>Enterobacterales</taxon>
        <taxon>Enterobacteriaceae</taxon>
        <taxon>Kluyvera</taxon>
    </lineage>
</organism>
<keyword evidence="2 6" id="KW-0732">Signal</keyword>